<dbReference type="Proteomes" id="UP000199236">
    <property type="component" value="Unassembled WGS sequence"/>
</dbReference>
<dbReference type="Pfam" id="PF02348">
    <property type="entry name" value="CTP_transf_3"/>
    <property type="match status" value="1"/>
</dbReference>
<dbReference type="SUPFAM" id="SSF53448">
    <property type="entry name" value="Nucleotide-diphospho-sugar transferases"/>
    <property type="match status" value="1"/>
</dbReference>
<dbReference type="AlphaFoldDB" id="A0A1I5IWW7"/>
<dbReference type="GO" id="GO:0009103">
    <property type="term" value="P:lipopolysaccharide biosynthetic process"/>
    <property type="evidence" value="ECO:0007669"/>
    <property type="project" value="UniProtKB-KW"/>
</dbReference>
<dbReference type="Gene3D" id="3.90.550.10">
    <property type="entry name" value="Spore Coat Polysaccharide Biosynthesis Protein SpsA, Chain A"/>
    <property type="match status" value="1"/>
</dbReference>
<protein>
    <submittedName>
        <fullName evidence="4">3-deoxy-manno-octulosonate cytidylyltransferase (CMP-KDO synthetase)</fullName>
    </submittedName>
</protein>
<accession>A0A1I5IWW7</accession>
<dbReference type="NCBIfam" id="NF003950">
    <property type="entry name" value="PRK05450.1-3"/>
    <property type="match status" value="1"/>
</dbReference>
<keyword evidence="3" id="KW-0448">Lipopolysaccharide biosynthesis</keyword>
<dbReference type="GO" id="GO:0008690">
    <property type="term" value="F:3-deoxy-manno-octulosonate cytidylyltransferase activity"/>
    <property type="evidence" value="ECO:0007669"/>
    <property type="project" value="InterPro"/>
</dbReference>
<dbReference type="RefSeq" id="WP_090074172.1">
    <property type="nucleotide sequence ID" value="NZ_FOVR01000010.1"/>
</dbReference>
<dbReference type="NCBIfam" id="NF003952">
    <property type="entry name" value="PRK05450.1-5"/>
    <property type="match status" value="1"/>
</dbReference>
<dbReference type="PANTHER" id="PTHR42866">
    <property type="entry name" value="3-DEOXY-MANNO-OCTULOSONATE CYTIDYLYLTRANSFERASE"/>
    <property type="match status" value="1"/>
</dbReference>
<evidence type="ECO:0000313" key="4">
    <source>
        <dbReference type="EMBL" id="SFO64676.1"/>
    </source>
</evidence>
<proteinExistence type="predicted"/>
<dbReference type="GO" id="GO:0005829">
    <property type="term" value="C:cytosol"/>
    <property type="evidence" value="ECO:0007669"/>
    <property type="project" value="TreeGrafter"/>
</dbReference>
<evidence type="ECO:0000256" key="2">
    <source>
        <dbReference type="ARBA" id="ARBA00022695"/>
    </source>
</evidence>
<sequence length="260" mass="28599">MSVAIVIPARYGSSRLPGKPMLPILGTSMLERVWRIAGATSGCSRIVISTEDQRIVDHAKSFGAEAVLTSDSCRNGSERAHATIKAANITEDAIINFQGDAVLTPPWVIQAMIDEFEKSQDPFDIVTPATEMSEAAIEILTESKKVNPASGTTVVFNKQHNALYFSKNILPFARSKGFSPTYRHIGLYGYRKASLERYVGLEPSPLELTEGLEQLRALEYGMTVRVVIVDYRNRTHASVDAKEDIAIAEEIISREGELVL</sequence>
<dbReference type="EMBL" id="FOVR01000010">
    <property type="protein sequence ID" value="SFO64676.1"/>
    <property type="molecule type" value="Genomic_DNA"/>
</dbReference>
<dbReference type="InterPro" id="IPR004528">
    <property type="entry name" value="KdsB"/>
</dbReference>
<dbReference type="OrthoDB" id="9815559at2"/>
<reference evidence="4 5" key="1">
    <citation type="submission" date="2016-10" db="EMBL/GenBank/DDBJ databases">
        <authorList>
            <person name="de Groot N.N."/>
        </authorList>
    </citation>
    <scope>NUCLEOTIDE SEQUENCE [LARGE SCALE GENOMIC DNA]</scope>
    <source>
        <strain evidence="4 5">CGMCC 1.9157</strain>
    </source>
</reference>
<dbReference type="CDD" id="cd02517">
    <property type="entry name" value="CMP-KDO-Synthetase"/>
    <property type="match status" value="1"/>
</dbReference>
<dbReference type="NCBIfam" id="TIGR00466">
    <property type="entry name" value="kdsB"/>
    <property type="match status" value="1"/>
</dbReference>
<keyword evidence="5" id="KW-1185">Reference proteome</keyword>
<dbReference type="InterPro" id="IPR029044">
    <property type="entry name" value="Nucleotide-diphossugar_trans"/>
</dbReference>
<dbReference type="PANTHER" id="PTHR42866:SF2">
    <property type="entry name" value="3-DEOXY-MANNO-OCTULOSONATE CYTIDYLYLTRANSFERASE, MITOCHONDRIAL"/>
    <property type="match status" value="1"/>
</dbReference>
<evidence type="ECO:0000256" key="1">
    <source>
        <dbReference type="ARBA" id="ARBA00022679"/>
    </source>
</evidence>
<gene>
    <name evidence="4" type="ORF">SAMN04488056_11014</name>
</gene>
<keyword evidence="1 4" id="KW-0808">Transferase</keyword>
<keyword evidence="2 4" id="KW-0548">Nucleotidyltransferase</keyword>
<organism evidence="4 5">
    <name type="scientific">Cohaesibacter marisflavi</name>
    <dbReference type="NCBI Taxonomy" id="655353"/>
    <lineage>
        <taxon>Bacteria</taxon>
        <taxon>Pseudomonadati</taxon>
        <taxon>Pseudomonadota</taxon>
        <taxon>Alphaproteobacteria</taxon>
        <taxon>Hyphomicrobiales</taxon>
        <taxon>Cohaesibacteraceae</taxon>
    </lineage>
</organism>
<evidence type="ECO:0000313" key="5">
    <source>
        <dbReference type="Proteomes" id="UP000199236"/>
    </source>
</evidence>
<evidence type="ECO:0000256" key="3">
    <source>
        <dbReference type="ARBA" id="ARBA00022985"/>
    </source>
</evidence>
<dbReference type="InterPro" id="IPR003329">
    <property type="entry name" value="Cytidylyl_trans"/>
</dbReference>
<name>A0A1I5IWW7_9HYPH</name>
<dbReference type="STRING" id="655353.SAMN04488056_11014"/>